<dbReference type="InterPro" id="IPR016181">
    <property type="entry name" value="Acyl_CoA_acyltransferase"/>
</dbReference>
<dbReference type="EMBL" id="FNQE01000008">
    <property type="protein sequence ID" value="SDY80199.1"/>
    <property type="molecule type" value="Genomic_DNA"/>
</dbReference>
<dbReference type="Proteomes" id="UP000198625">
    <property type="component" value="Unassembled WGS sequence"/>
</dbReference>
<gene>
    <name evidence="2" type="ORF">SAMN05660462_00920</name>
</gene>
<sequence>MNKIIIKEDVMPSTEELLYLYNDVEWHAYTADKINLKKAIDNSLKVVTAWDDEKLVGLIRVVGDGHTIIYIQDILILKSYQEQGIGSKLLKLILKKYKSICQIVLMTEQTEKTVGFYQKNGMAKVDDYNGVAFVKYN</sequence>
<protein>
    <submittedName>
        <fullName evidence="2">Acetyltransferase (GNAT) domain-containing protein</fullName>
    </submittedName>
</protein>
<dbReference type="RefSeq" id="WP_091727855.1">
    <property type="nucleotide sequence ID" value="NZ_FNQE01000008.1"/>
</dbReference>
<keyword evidence="3" id="KW-1185">Reference proteome</keyword>
<dbReference type="AlphaFoldDB" id="A0A1H3MW55"/>
<dbReference type="SUPFAM" id="SSF55729">
    <property type="entry name" value="Acyl-CoA N-acyltransferases (Nat)"/>
    <property type="match status" value="1"/>
</dbReference>
<proteinExistence type="predicted"/>
<name>A0A1H3MW55_9FIRM</name>
<dbReference type="GO" id="GO:0016747">
    <property type="term" value="F:acyltransferase activity, transferring groups other than amino-acyl groups"/>
    <property type="evidence" value="ECO:0007669"/>
    <property type="project" value="InterPro"/>
</dbReference>
<dbReference type="InterPro" id="IPR053144">
    <property type="entry name" value="Acetyltransferase_Butenolide"/>
</dbReference>
<evidence type="ECO:0000259" key="1">
    <source>
        <dbReference type="PROSITE" id="PS51186"/>
    </source>
</evidence>
<dbReference type="PROSITE" id="PS51186">
    <property type="entry name" value="GNAT"/>
    <property type="match status" value="1"/>
</dbReference>
<dbReference type="PANTHER" id="PTHR43233">
    <property type="entry name" value="FAMILY N-ACETYLTRANSFERASE, PUTATIVE (AFU_ORTHOLOGUE AFUA_6G03350)-RELATED"/>
    <property type="match status" value="1"/>
</dbReference>
<evidence type="ECO:0000313" key="3">
    <source>
        <dbReference type="Proteomes" id="UP000198625"/>
    </source>
</evidence>
<dbReference type="OrthoDB" id="9775804at2"/>
<dbReference type="CDD" id="cd04301">
    <property type="entry name" value="NAT_SF"/>
    <property type="match status" value="1"/>
</dbReference>
<dbReference type="STRING" id="415015.SAMN05660462_00920"/>
<keyword evidence="2" id="KW-0808">Transferase</keyword>
<dbReference type="Gene3D" id="3.40.630.30">
    <property type="match status" value="1"/>
</dbReference>
<dbReference type="PANTHER" id="PTHR43233:SF1">
    <property type="entry name" value="FAMILY N-ACETYLTRANSFERASE, PUTATIVE (AFU_ORTHOLOGUE AFUA_6G03350)-RELATED"/>
    <property type="match status" value="1"/>
</dbReference>
<feature type="domain" description="N-acetyltransferase" evidence="1">
    <location>
        <begin position="4"/>
        <end position="137"/>
    </location>
</feature>
<accession>A0A1H3MW55</accession>
<dbReference type="Pfam" id="PF00583">
    <property type="entry name" value="Acetyltransf_1"/>
    <property type="match status" value="1"/>
</dbReference>
<dbReference type="InterPro" id="IPR000182">
    <property type="entry name" value="GNAT_dom"/>
</dbReference>
<organism evidence="2 3">
    <name type="scientific">Proteiniborus ethanoligenes</name>
    <dbReference type="NCBI Taxonomy" id="415015"/>
    <lineage>
        <taxon>Bacteria</taxon>
        <taxon>Bacillati</taxon>
        <taxon>Bacillota</taxon>
        <taxon>Clostridia</taxon>
        <taxon>Eubacteriales</taxon>
        <taxon>Proteiniborus</taxon>
    </lineage>
</organism>
<reference evidence="2 3" key="1">
    <citation type="submission" date="2016-10" db="EMBL/GenBank/DDBJ databases">
        <authorList>
            <person name="de Groot N.N."/>
        </authorList>
    </citation>
    <scope>NUCLEOTIDE SEQUENCE [LARGE SCALE GENOMIC DNA]</scope>
    <source>
        <strain evidence="2 3">DSM 21650</strain>
    </source>
</reference>
<evidence type="ECO:0000313" key="2">
    <source>
        <dbReference type="EMBL" id="SDY80199.1"/>
    </source>
</evidence>